<keyword evidence="2" id="KW-1185">Reference proteome</keyword>
<dbReference type="EMBL" id="CALNXK010000218">
    <property type="protein sequence ID" value="CAH3176901.1"/>
    <property type="molecule type" value="Genomic_DNA"/>
</dbReference>
<dbReference type="InterPro" id="IPR012337">
    <property type="entry name" value="RNaseH-like_sf"/>
</dbReference>
<dbReference type="InterPro" id="IPR043502">
    <property type="entry name" value="DNA/RNA_pol_sf"/>
</dbReference>
<accession>A0ABN8RHI4</accession>
<evidence type="ECO:0000313" key="2">
    <source>
        <dbReference type="Proteomes" id="UP001159405"/>
    </source>
</evidence>
<proteinExistence type="predicted"/>
<reference evidence="1 2" key="1">
    <citation type="submission" date="2022-05" db="EMBL/GenBank/DDBJ databases">
        <authorList>
            <consortium name="Genoscope - CEA"/>
            <person name="William W."/>
        </authorList>
    </citation>
    <scope>NUCLEOTIDE SEQUENCE [LARGE SCALE GENOMIC DNA]</scope>
</reference>
<dbReference type="PANTHER" id="PTHR31511">
    <property type="entry name" value="PROTEIN CBG23764"/>
    <property type="match status" value="1"/>
</dbReference>
<dbReference type="SUPFAM" id="SSF56672">
    <property type="entry name" value="DNA/RNA polymerases"/>
    <property type="match status" value="1"/>
</dbReference>
<evidence type="ECO:0008006" key="3">
    <source>
        <dbReference type="Google" id="ProtNLM"/>
    </source>
</evidence>
<protein>
    <recommendedName>
        <fullName evidence="3">DNA-directed DNA polymerase</fullName>
    </recommendedName>
</protein>
<name>A0ABN8RHI4_9CNID</name>
<feature type="non-terminal residue" evidence="1">
    <location>
        <position position="961"/>
    </location>
</feature>
<dbReference type="PANTHER" id="PTHR31511:SF12">
    <property type="entry name" value="RHO TERMINATION FACTOR N-TERMINAL DOMAIN-CONTAINING PROTEIN"/>
    <property type="match status" value="1"/>
</dbReference>
<evidence type="ECO:0000313" key="1">
    <source>
        <dbReference type="EMBL" id="CAH3176901.1"/>
    </source>
</evidence>
<sequence length="961" mass="113383">MSNQSVDGFQGSQPFITDKEYKSLSLDQLRYILNQKKKTIKDSYKEISEKEKIIRDIRKLDKLNEKVKQGIDIKKKLKKHKTPQSFRKTYFKCTTWKINKKIKTFEEYFKECIKNKKIPKDTPSYLRKALERAMREYDQGTEKKILSLEKEISSLNDFANKYVIEGIFGLTPKQFFQEINETLIDFFTNHKNIKFRMVLICIMEKQTISKNLGITGIEQAKIYFSSETRYNLKSTDINELIKGIKDSFVNSIDTFSANGSGWYFKEVEKLEIHTVEFNPTKGSSYINLPDWIKNKKAIVNIKNNDDKCFLWCILRYLHPKESHEEKIKDLEKYEFSLKTKGITFPMKLKDISKFEKLNPELSGINVFSNDNMIIYPLRMADRDCKNTIDLFLYEEDGFCFYIKGIVGQFKPIIYTKTSKDEDISKVFVEKLAEVTKGIYNDFYRRPKPLILTRAEQKSFENAVNCHICSKDLGEDKVRDHCHFTGQYRGAAHNSCNLKCRKPLVLPVIFHNLQGYDAHSFIKQLARLEGDLNCIPSTEEKYISFSKSIKVGEYYCLKLGKMCPINFEIRFLDSFKFLQTSLANLVGNLQSNDFNNTKQVFKRNTELLTRKGVYPYDYVSSLDKLLETQLPPKEEFYSKLNDEDISDDDYQHAINVWNTFGCKTIRDYHDRYLKSDVLLLSDVFENFRATCLKHYKLDPAYYFTSPGLAWDACLKQTGQQLQLLHDYDMLMMFEQGIRGGITHISKRYAEANNKYMKNYNPNEESSYIQYLDANNLYGWAMSQQLPTHGFKWMKDITEEKLICHFKPRKNYVVHYRNLRQYLEMGMRITAVHRGISFYQSSWMEPYIRKNTELRKTAANNFEKDFFKLMNNSVFGKTIENIRKRQNIHLIDNRKKAVKLSSRPNFDRCTIFDRNLIAIHMLKTEVYFNKPVYVGQAILDLSKTLMFDFHYNFIKKKYHNKAE</sequence>
<dbReference type="Proteomes" id="UP001159405">
    <property type="component" value="Unassembled WGS sequence"/>
</dbReference>
<comment type="caution">
    <text evidence="1">The sequence shown here is derived from an EMBL/GenBank/DDBJ whole genome shotgun (WGS) entry which is preliminary data.</text>
</comment>
<dbReference type="SUPFAM" id="SSF53098">
    <property type="entry name" value="Ribonuclease H-like"/>
    <property type="match status" value="1"/>
</dbReference>
<gene>
    <name evidence="1" type="ORF">PLOB_00018536</name>
</gene>
<dbReference type="InterPro" id="IPR044925">
    <property type="entry name" value="His-Me_finger_sf"/>
</dbReference>
<organism evidence="1 2">
    <name type="scientific">Porites lobata</name>
    <dbReference type="NCBI Taxonomy" id="104759"/>
    <lineage>
        <taxon>Eukaryota</taxon>
        <taxon>Metazoa</taxon>
        <taxon>Cnidaria</taxon>
        <taxon>Anthozoa</taxon>
        <taxon>Hexacorallia</taxon>
        <taxon>Scleractinia</taxon>
        <taxon>Fungiina</taxon>
        <taxon>Poritidae</taxon>
        <taxon>Porites</taxon>
    </lineage>
</organism>
<dbReference type="SUPFAM" id="SSF54060">
    <property type="entry name" value="His-Me finger endonucleases"/>
    <property type="match status" value="1"/>
</dbReference>